<dbReference type="CDD" id="cd00067">
    <property type="entry name" value="GAL4"/>
    <property type="match status" value="1"/>
</dbReference>
<dbReference type="PROSITE" id="PS00463">
    <property type="entry name" value="ZN2_CY6_FUNGAL_1"/>
    <property type="match status" value="1"/>
</dbReference>
<dbReference type="Pfam" id="PF00172">
    <property type="entry name" value="Zn_clus"/>
    <property type="match status" value="1"/>
</dbReference>
<evidence type="ECO:0000256" key="3">
    <source>
        <dbReference type="ARBA" id="ARBA00023125"/>
    </source>
</evidence>
<dbReference type="SUPFAM" id="SSF57701">
    <property type="entry name" value="Zn2/Cys6 DNA-binding domain"/>
    <property type="match status" value="1"/>
</dbReference>
<evidence type="ECO:0000313" key="7">
    <source>
        <dbReference type="EMBL" id="KAF5873704.1"/>
    </source>
</evidence>
<dbReference type="SMART" id="SM00066">
    <property type="entry name" value="GAL4"/>
    <property type="match status" value="1"/>
</dbReference>
<proteinExistence type="predicted"/>
<accession>A0A8H6EIQ1</accession>
<dbReference type="GO" id="GO:0000981">
    <property type="term" value="F:DNA-binding transcription factor activity, RNA polymerase II-specific"/>
    <property type="evidence" value="ECO:0007669"/>
    <property type="project" value="InterPro"/>
</dbReference>
<reference evidence="7 8" key="1">
    <citation type="journal article" date="2020" name="Phytopathology">
        <title>A high-quality genome resource of Botrytis fragariae, a new and rapidly spreading fungal pathogen causing strawberry gray mold in the U.S.A.</title>
        <authorList>
            <person name="Wu Y."/>
            <person name="Saski C.A."/>
            <person name="Schnabel G."/>
            <person name="Xiao S."/>
            <person name="Hu M."/>
        </authorList>
    </citation>
    <scope>NUCLEOTIDE SEQUENCE [LARGE SCALE GENOMIC DNA]</scope>
    <source>
        <strain evidence="7 8">BVB16</strain>
    </source>
</reference>
<comment type="subcellular location">
    <subcellularLocation>
        <location evidence="1">Nucleus</location>
    </subcellularLocation>
</comment>
<evidence type="ECO:0000313" key="8">
    <source>
        <dbReference type="Proteomes" id="UP000531561"/>
    </source>
</evidence>
<gene>
    <name evidence="7" type="ORF">Bfra_005168</name>
</gene>
<keyword evidence="3" id="KW-0238">DNA-binding</keyword>
<dbReference type="GeneID" id="59259247"/>
<evidence type="ECO:0000256" key="2">
    <source>
        <dbReference type="ARBA" id="ARBA00023015"/>
    </source>
</evidence>
<dbReference type="Gene3D" id="4.10.240.10">
    <property type="entry name" value="Zn(2)-C6 fungal-type DNA-binding domain"/>
    <property type="match status" value="1"/>
</dbReference>
<dbReference type="PANTHER" id="PTHR31845">
    <property type="entry name" value="FINGER DOMAIN PROTEIN, PUTATIVE-RELATED"/>
    <property type="match status" value="1"/>
</dbReference>
<protein>
    <submittedName>
        <fullName evidence="7">Putative zn 2cys6 transcription factor protein</fullName>
    </submittedName>
</protein>
<evidence type="ECO:0000259" key="6">
    <source>
        <dbReference type="PROSITE" id="PS50048"/>
    </source>
</evidence>
<dbReference type="InterPro" id="IPR001138">
    <property type="entry name" value="Zn2Cys6_DnaBD"/>
</dbReference>
<keyword evidence="2" id="KW-0805">Transcription regulation</keyword>
<dbReference type="PANTHER" id="PTHR31845:SF17">
    <property type="entry name" value="ZN(II)2CYS6 TRANSCRIPTION FACTOR (EUROFUNG)"/>
    <property type="match status" value="1"/>
</dbReference>
<sequence length="694" mass="77903">MNDWNVQVPEIPNLHDDNIISKKPLKQAACLSCRRTKTRCVREPPNINCQRCRQNNTECLVPDYHVGRRKGIKNKRSGLDKAVHQLEKAMKSSKNDNVPQEEQRRLRFLLSEAENLVSGSTDKIATELMEQPIPQNDMNSGLPEATDLSLSRAHESIGQIEMGNVALDDAENPLQLLARASDLADTATKQLHMPPPLVETGELRRFFGPFQPRLDVGSDIDPIDIGLVTHEEVTLLIKYFYTNLSHTRWGLDPSVHTADFVRSRSAFLMTSMLAASALFIPSGEALSKRLSKHSKHLAHYVISKSLDVSLNKIIVHNTNNFQTAIPKSDCITARKALDMDGFVEVDPMTRWGQKLIRRRERTWLALFNLDRGVCLARGRAFTVQISPFVATCDAWHNSNLADAWDGSIVASSVLRRDIAKIITCIKDTCDETVSTVLEGHDIAQTLRQTIDEFFDHWYSTWTPEIGRNKDLRLPPYVEILVSHTRLAIYSNVLNYPTQFPAVSSYFRSAGLSSALNVMRAAVQGESLLKSMPNNTAIMVSFSACFALHLSAMTANKNSSLRESIKVLIEETADVLERIGNITPHRKGSSALYGRHLKEIIRNSAALRRSAPSVLSVVDYEQVGRNTAQEAQEPRLEPGFIEPLQFSTMSDHQIVELFDNEEVNLGISPTNLQQGDTTGMEWLDWFDFYGTVQNQ</sequence>
<keyword evidence="4" id="KW-0804">Transcription</keyword>
<evidence type="ECO:0000256" key="4">
    <source>
        <dbReference type="ARBA" id="ARBA00023163"/>
    </source>
</evidence>
<dbReference type="RefSeq" id="XP_037192650.1">
    <property type="nucleotide sequence ID" value="XM_037335555.1"/>
</dbReference>
<feature type="domain" description="Zn(2)-C6 fungal-type" evidence="6">
    <location>
        <begin position="29"/>
        <end position="61"/>
    </location>
</feature>
<dbReference type="Proteomes" id="UP000531561">
    <property type="component" value="Unassembled WGS sequence"/>
</dbReference>
<evidence type="ECO:0000256" key="5">
    <source>
        <dbReference type="ARBA" id="ARBA00023242"/>
    </source>
</evidence>
<dbReference type="OrthoDB" id="3429912at2759"/>
<dbReference type="GO" id="GO:0005634">
    <property type="term" value="C:nucleus"/>
    <property type="evidence" value="ECO:0007669"/>
    <property type="project" value="UniProtKB-SubCell"/>
</dbReference>
<dbReference type="AlphaFoldDB" id="A0A8H6EIQ1"/>
<dbReference type="InterPro" id="IPR036864">
    <property type="entry name" value="Zn2-C6_fun-type_DNA-bd_sf"/>
</dbReference>
<name>A0A8H6EIQ1_9HELO</name>
<evidence type="ECO:0000256" key="1">
    <source>
        <dbReference type="ARBA" id="ARBA00004123"/>
    </source>
</evidence>
<organism evidence="7 8">
    <name type="scientific">Botrytis fragariae</name>
    <dbReference type="NCBI Taxonomy" id="1964551"/>
    <lineage>
        <taxon>Eukaryota</taxon>
        <taxon>Fungi</taxon>
        <taxon>Dikarya</taxon>
        <taxon>Ascomycota</taxon>
        <taxon>Pezizomycotina</taxon>
        <taxon>Leotiomycetes</taxon>
        <taxon>Helotiales</taxon>
        <taxon>Sclerotiniaceae</taxon>
        <taxon>Botrytis</taxon>
    </lineage>
</organism>
<dbReference type="InterPro" id="IPR051089">
    <property type="entry name" value="prtT"/>
</dbReference>
<comment type="caution">
    <text evidence="7">The sequence shown here is derived from an EMBL/GenBank/DDBJ whole genome shotgun (WGS) entry which is preliminary data.</text>
</comment>
<keyword evidence="8" id="KW-1185">Reference proteome</keyword>
<dbReference type="GO" id="GO:0008270">
    <property type="term" value="F:zinc ion binding"/>
    <property type="evidence" value="ECO:0007669"/>
    <property type="project" value="InterPro"/>
</dbReference>
<dbReference type="CDD" id="cd12148">
    <property type="entry name" value="fungal_TF_MHR"/>
    <property type="match status" value="1"/>
</dbReference>
<dbReference type="GO" id="GO:0000976">
    <property type="term" value="F:transcription cis-regulatory region binding"/>
    <property type="evidence" value="ECO:0007669"/>
    <property type="project" value="TreeGrafter"/>
</dbReference>
<dbReference type="EMBL" id="JABFCT010000008">
    <property type="protein sequence ID" value="KAF5873704.1"/>
    <property type="molecule type" value="Genomic_DNA"/>
</dbReference>
<dbReference type="PROSITE" id="PS50048">
    <property type="entry name" value="ZN2_CY6_FUNGAL_2"/>
    <property type="match status" value="1"/>
</dbReference>
<keyword evidence="5" id="KW-0539">Nucleus</keyword>